<reference evidence="4" key="1">
    <citation type="submission" date="2017-02" db="EMBL/GenBank/DDBJ databases">
        <authorList>
            <person name="Varghese N."/>
            <person name="Submissions S."/>
        </authorList>
    </citation>
    <scope>NUCLEOTIDE SEQUENCE [LARGE SCALE GENOMIC DNA]</scope>
    <source>
        <strain evidence="4">UM2</strain>
    </source>
</reference>
<dbReference type="CDD" id="cd03443">
    <property type="entry name" value="PaaI_thioesterase"/>
    <property type="match status" value="1"/>
</dbReference>
<evidence type="ECO:0000259" key="2">
    <source>
        <dbReference type="Pfam" id="PF03061"/>
    </source>
</evidence>
<dbReference type="GO" id="GO:0016289">
    <property type="term" value="F:acyl-CoA hydrolase activity"/>
    <property type="evidence" value="ECO:0007669"/>
    <property type="project" value="TreeGrafter"/>
</dbReference>
<dbReference type="OrthoDB" id="32575at2"/>
<dbReference type="Pfam" id="PF03061">
    <property type="entry name" value="4HBT"/>
    <property type="match status" value="1"/>
</dbReference>
<dbReference type="InterPro" id="IPR011973">
    <property type="entry name" value="PaaD"/>
</dbReference>
<dbReference type="EMBL" id="FUYM01000015">
    <property type="protein sequence ID" value="SKC08306.1"/>
    <property type="molecule type" value="Genomic_DNA"/>
</dbReference>
<feature type="domain" description="Thioesterase" evidence="2">
    <location>
        <begin position="50"/>
        <end position="123"/>
    </location>
</feature>
<evidence type="ECO:0000256" key="1">
    <source>
        <dbReference type="ARBA" id="ARBA00022801"/>
    </source>
</evidence>
<gene>
    <name evidence="3" type="ORF">SAMN06295920_11538</name>
</gene>
<protein>
    <submittedName>
        <fullName evidence="3">Acyl-CoA thioesterase</fullName>
    </submittedName>
</protein>
<dbReference type="RefSeq" id="WP_079650709.1">
    <property type="nucleotide sequence ID" value="NZ_FUYM01000015.1"/>
</dbReference>
<dbReference type="Proteomes" id="UP000189818">
    <property type="component" value="Unassembled WGS sequence"/>
</dbReference>
<dbReference type="STRING" id="439228.SAMN06295920_11538"/>
<keyword evidence="1" id="KW-0378">Hydrolase</keyword>
<sequence length="149" mass="15769">MTDDILARRVAERLLELEGTAPVWGIVLEEARVGYARLAMTIRPDMTNGHGSIHGGMIFALADTAFAYACNSRNVSTVAQGASILFLAPAHPGEELIAEATEQAVAGRSGAYSVAIRTRDGRAIAQFQGHSRAIGGQVIDDEHQGDSHG</sequence>
<name>A0A1T5GIU8_9SPHN</name>
<organism evidence="3 4">
    <name type="scientific">Rhizorhabdus histidinilytica</name>
    <dbReference type="NCBI Taxonomy" id="439228"/>
    <lineage>
        <taxon>Bacteria</taxon>
        <taxon>Pseudomonadati</taxon>
        <taxon>Pseudomonadota</taxon>
        <taxon>Alphaproteobacteria</taxon>
        <taxon>Sphingomonadales</taxon>
        <taxon>Sphingomonadaceae</taxon>
        <taxon>Rhizorhabdus</taxon>
    </lineage>
</organism>
<evidence type="ECO:0000313" key="3">
    <source>
        <dbReference type="EMBL" id="SKC08306.1"/>
    </source>
</evidence>
<accession>A0A1T5GIU8</accession>
<dbReference type="PANTHER" id="PTHR42856:SF1">
    <property type="entry name" value="ACYL-COENZYME A THIOESTERASE PAAI"/>
    <property type="match status" value="1"/>
</dbReference>
<keyword evidence="4" id="KW-1185">Reference proteome</keyword>
<dbReference type="AlphaFoldDB" id="A0A1T5GIU8"/>
<dbReference type="NCBIfam" id="TIGR02286">
    <property type="entry name" value="PaaD"/>
    <property type="match status" value="1"/>
</dbReference>
<dbReference type="InterPro" id="IPR006683">
    <property type="entry name" value="Thioestr_dom"/>
</dbReference>
<dbReference type="InterPro" id="IPR003736">
    <property type="entry name" value="PAAI_dom"/>
</dbReference>
<dbReference type="NCBIfam" id="TIGR00369">
    <property type="entry name" value="unchar_dom_1"/>
    <property type="match status" value="1"/>
</dbReference>
<proteinExistence type="predicted"/>
<dbReference type="PANTHER" id="PTHR42856">
    <property type="entry name" value="ACYL-COENZYME A THIOESTERASE PAAI"/>
    <property type="match status" value="1"/>
</dbReference>
<dbReference type="Gene3D" id="3.10.129.10">
    <property type="entry name" value="Hotdog Thioesterase"/>
    <property type="match status" value="1"/>
</dbReference>
<dbReference type="SUPFAM" id="SSF54637">
    <property type="entry name" value="Thioesterase/thiol ester dehydrase-isomerase"/>
    <property type="match status" value="1"/>
</dbReference>
<evidence type="ECO:0000313" key="4">
    <source>
        <dbReference type="Proteomes" id="UP000189818"/>
    </source>
</evidence>
<dbReference type="InterPro" id="IPR052723">
    <property type="entry name" value="Acyl-CoA_thioesterase_PaaI"/>
</dbReference>
<dbReference type="InterPro" id="IPR029069">
    <property type="entry name" value="HotDog_dom_sf"/>
</dbReference>